<name>A0A8J4SRY5_9TREM</name>
<evidence type="ECO:0000313" key="1">
    <source>
        <dbReference type="EMBL" id="KAF5394730.1"/>
    </source>
</evidence>
<feature type="non-terminal residue" evidence="1">
    <location>
        <position position="1"/>
    </location>
</feature>
<dbReference type="EMBL" id="LUCH01017794">
    <property type="protein sequence ID" value="KAF5394730.1"/>
    <property type="molecule type" value="Genomic_DNA"/>
</dbReference>
<organism evidence="1 2">
    <name type="scientific">Paragonimus heterotremus</name>
    <dbReference type="NCBI Taxonomy" id="100268"/>
    <lineage>
        <taxon>Eukaryota</taxon>
        <taxon>Metazoa</taxon>
        <taxon>Spiralia</taxon>
        <taxon>Lophotrochozoa</taxon>
        <taxon>Platyhelminthes</taxon>
        <taxon>Trematoda</taxon>
        <taxon>Digenea</taxon>
        <taxon>Plagiorchiida</taxon>
        <taxon>Troglotremata</taxon>
        <taxon>Troglotrematidae</taxon>
        <taxon>Paragonimus</taxon>
    </lineage>
</organism>
<evidence type="ECO:0000313" key="2">
    <source>
        <dbReference type="Proteomes" id="UP000748531"/>
    </source>
</evidence>
<protein>
    <submittedName>
        <fullName evidence="1">Uncharacterized protein</fullName>
    </submittedName>
</protein>
<gene>
    <name evidence="1" type="ORF">PHET_10439</name>
</gene>
<dbReference type="OrthoDB" id="10453977at2759"/>
<keyword evidence="2" id="KW-1185">Reference proteome</keyword>
<accession>A0A8J4SRY5</accession>
<proteinExistence type="predicted"/>
<reference evidence="1" key="1">
    <citation type="submission" date="2019-05" db="EMBL/GenBank/DDBJ databases">
        <title>Annotation for the trematode Paragonimus heterotremus.</title>
        <authorList>
            <person name="Choi Y.-J."/>
        </authorList>
    </citation>
    <scope>NUCLEOTIDE SEQUENCE</scope>
    <source>
        <strain evidence="1">LC</strain>
    </source>
</reference>
<dbReference type="AlphaFoldDB" id="A0A8J4SRY5"/>
<sequence>MILTLSSCVNESSRKPLCTLLAKVQETQLDLSDTPPPSSDPTNSQSPSARFICWAVCHVVCARFHLRLRRLLAFAPASTADSFPDGEVSPSTDHRLPFHVFFHLVRMIHQLLSSNPSHLATSLTALRPLDSDRSCLALLMQSALAHLLTLSELCKSAPLEKYHLSSTPLSDPVFLECHRLIVRLGLFEPLLFSMWSRLFSHVICISSSCQQSSFVPSHWNPRGETMNILRNYNCLNVELCIQALLTHHVQSALARREKSLAVLASLLQPEVGTDSVEIGLKHFFYLWQTHCPPFRELFSRICQCSDASCLFLSSFAQILPNLASIWQIRLFLQWLSKPLHRGAVGPHLAIMFDHFIAPRSRTTSAESTTAWSFKECPNCLRNPLPLGLQLLAIREACRLLQTIVLDNSSDSQCSVSIPLTTLMDYCARLPKSSRTLRSSVLELGDLLEQAIDRFTRAGNDGVYAVGCNSPVRDIQPVLDIASALQQLEEGTNTWLLDMAQSLLHHNPSVSNTRIATRLMQTLATYGPKLAPAMEHRITSVLEQSCSRCSPYLLYYTLVLGLSTTTACPSSPAATHRKSPVAVSLPLTPESDKSIVTVPVTGKLGPLFRIGQQLLFERIQRTITDSNWFISQTTDPLLRPSIQSHLVGLSTALIYVLQLLPQFPAIDALPMETEMMAFRFLRVLIE</sequence>
<dbReference type="Proteomes" id="UP000748531">
    <property type="component" value="Unassembled WGS sequence"/>
</dbReference>
<comment type="caution">
    <text evidence="1">The sequence shown here is derived from an EMBL/GenBank/DDBJ whole genome shotgun (WGS) entry which is preliminary data.</text>
</comment>